<protein>
    <submittedName>
        <fullName evidence="1">Uncharacterized protein</fullName>
    </submittedName>
</protein>
<accession>A0A7W4YZ52</accession>
<proteinExistence type="predicted"/>
<comment type="caution">
    <text evidence="1">The sequence shown here is derived from an EMBL/GenBank/DDBJ whole genome shotgun (WGS) entry which is preliminary data.</text>
</comment>
<evidence type="ECO:0000313" key="1">
    <source>
        <dbReference type="EMBL" id="MBB3020693.1"/>
    </source>
</evidence>
<reference evidence="1 2" key="1">
    <citation type="submission" date="2020-08" db="EMBL/GenBank/DDBJ databases">
        <title>The Agave Microbiome: Exploring the role of microbial communities in plant adaptations to desert environments.</title>
        <authorList>
            <person name="Partida-Martinez L.P."/>
        </authorList>
    </citation>
    <scope>NUCLEOTIDE SEQUENCE [LARGE SCALE GENOMIC DNA]</scope>
    <source>
        <strain evidence="1 2">AT3.9</strain>
    </source>
</reference>
<dbReference type="RefSeq" id="WP_183452918.1">
    <property type="nucleotide sequence ID" value="NZ_JACHWB010000005.1"/>
</dbReference>
<gene>
    <name evidence="1" type="ORF">FHR70_003779</name>
</gene>
<keyword evidence="2" id="KW-1185">Reference proteome</keyword>
<organism evidence="1 2">
    <name type="scientific">Microvirga lupini</name>
    <dbReference type="NCBI Taxonomy" id="420324"/>
    <lineage>
        <taxon>Bacteria</taxon>
        <taxon>Pseudomonadati</taxon>
        <taxon>Pseudomonadota</taxon>
        <taxon>Alphaproteobacteria</taxon>
        <taxon>Hyphomicrobiales</taxon>
        <taxon>Methylobacteriaceae</taxon>
        <taxon>Microvirga</taxon>
    </lineage>
</organism>
<dbReference type="EMBL" id="JACHWB010000005">
    <property type="protein sequence ID" value="MBB3020693.1"/>
    <property type="molecule type" value="Genomic_DNA"/>
</dbReference>
<evidence type="ECO:0000313" key="2">
    <source>
        <dbReference type="Proteomes" id="UP000532010"/>
    </source>
</evidence>
<dbReference type="AlphaFoldDB" id="A0A7W4YZ52"/>
<sequence length="104" mass="11575">MPSLRSLPPLNDRLLYINEDGSRRGSVIEAAIDDRAHRLADWSARSYIEAQVDGEMQIYQGRVEIRDAGDTTVSDMLAAKADERLSRLAEAQDNEPVAYLIAAE</sequence>
<name>A0A7W4YZ52_9HYPH</name>
<dbReference type="Proteomes" id="UP000532010">
    <property type="component" value="Unassembled WGS sequence"/>
</dbReference>